<evidence type="ECO:0000313" key="2">
    <source>
        <dbReference type="EMBL" id="KAF2313451.1"/>
    </source>
</evidence>
<organism evidence="2 3">
    <name type="scientific">Hevea brasiliensis</name>
    <name type="common">Para rubber tree</name>
    <name type="synonym">Siphonia brasiliensis</name>
    <dbReference type="NCBI Taxonomy" id="3981"/>
    <lineage>
        <taxon>Eukaryota</taxon>
        <taxon>Viridiplantae</taxon>
        <taxon>Streptophyta</taxon>
        <taxon>Embryophyta</taxon>
        <taxon>Tracheophyta</taxon>
        <taxon>Spermatophyta</taxon>
        <taxon>Magnoliopsida</taxon>
        <taxon>eudicotyledons</taxon>
        <taxon>Gunneridae</taxon>
        <taxon>Pentapetalae</taxon>
        <taxon>rosids</taxon>
        <taxon>fabids</taxon>
        <taxon>Malpighiales</taxon>
        <taxon>Euphorbiaceae</taxon>
        <taxon>Crotonoideae</taxon>
        <taxon>Micrandreae</taxon>
        <taxon>Hevea</taxon>
    </lineage>
</organism>
<gene>
    <name evidence="2" type="ORF">GH714_011064</name>
</gene>
<evidence type="ECO:0000313" key="3">
    <source>
        <dbReference type="Proteomes" id="UP000467840"/>
    </source>
</evidence>
<dbReference type="EMBL" id="JAAGAX010000005">
    <property type="protein sequence ID" value="KAF2313451.1"/>
    <property type="molecule type" value="Genomic_DNA"/>
</dbReference>
<name>A0A6A6MI43_HEVBR</name>
<accession>A0A6A6MI43</accession>
<comment type="caution">
    <text evidence="2">The sequence shown here is derived from an EMBL/GenBank/DDBJ whole genome shotgun (WGS) entry which is preliminary data.</text>
</comment>
<dbReference type="Proteomes" id="UP000467840">
    <property type="component" value="Chromosome 15"/>
</dbReference>
<reference evidence="2 3" key="1">
    <citation type="journal article" date="2020" name="Mol. Plant">
        <title>The Chromosome-Based Rubber Tree Genome Provides New Insights into Spurge Genome Evolution and Rubber Biosynthesis.</title>
        <authorList>
            <person name="Liu J."/>
            <person name="Shi C."/>
            <person name="Shi C.C."/>
            <person name="Li W."/>
            <person name="Zhang Q.J."/>
            <person name="Zhang Y."/>
            <person name="Li K."/>
            <person name="Lu H.F."/>
            <person name="Shi C."/>
            <person name="Zhu S.T."/>
            <person name="Xiao Z.Y."/>
            <person name="Nan H."/>
            <person name="Yue Y."/>
            <person name="Zhu X.G."/>
            <person name="Wu Y."/>
            <person name="Hong X.N."/>
            <person name="Fan G.Y."/>
            <person name="Tong Y."/>
            <person name="Zhang D."/>
            <person name="Mao C.L."/>
            <person name="Liu Y.L."/>
            <person name="Hao S.J."/>
            <person name="Liu W.Q."/>
            <person name="Lv M.Q."/>
            <person name="Zhang H.B."/>
            <person name="Liu Y."/>
            <person name="Hu-Tang G.R."/>
            <person name="Wang J.P."/>
            <person name="Wang J.H."/>
            <person name="Sun Y.H."/>
            <person name="Ni S.B."/>
            <person name="Chen W.B."/>
            <person name="Zhang X.C."/>
            <person name="Jiao Y.N."/>
            <person name="Eichler E.E."/>
            <person name="Li G.H."/>
            <person name="Liu X."/>
            <person name="Gao L.Z."/>
        </authorList>
    </citation>
    <scope>NUCLEOTIDE SEQUENCE [LARGE SCALE GENOMIC DNA]</scope>
    <source>
        <strain evidence="3">cv. GT1</strain>
        <tissue evidence="2">Leaf</tissue>
    </source>
</reference>
<protein>
    <submittedName>
        <fullName evidence="2">Uncharacterized protein</fullName>
    </submittedName>
</protein>
<dbReference type="AlphaFoldDB" id="A0A6A6MI43"/>
<evidence type="ECO:0000256" key="1">
    <source>
        <dbReference type="SAM" id="MobiDB-lite"/>
    </source>
</evidence>
<proteinExistence type="predicted"/>
<sequence>MPEQEDDKSKDNQTVGGDKGETLMDLGFDLETSWPLDHISFPSNPLSPLLLSSSDWPCSPLWAFSDADDDRLAASSSSHAATPLRFSDYPNFLTCNPSSVTENHTENDDKRKLPFITSGIDAY</sequence>
<keyword evidence="3" id="KW-1185">Reference proteome</keyword>
<feature type="region of interest" description="Disordered" evidence="1">
    <location>
        <begin position="1"/>
        <end position="22"/>
    </location>
</feature>